<dbReference type="Pfam" id="PF25583">
    <property type="entry name" value="WCX"/>
    <property type="match status" value="1"/>
</dbReference>
<protein>
    <submittedName>
        <fullName evidence="7">Transcriptional regulator</fullName>
    </submittedName>
</protein>
<gene>
    <name evidence="7" type="ORF">ThesuDRAFT_01283</name>
</gene>
<proteinExistence type="predicted"/>
<feature type="domain" description="Helix-turn-helix type 11" evidence="4">
    <location>
        <begin position="11"/>
        <end position="64"/>
    </location>
</feature>
<dbReference type="eggNOG" id="COG2378">
    <property type="taxonomic scope" value="Bacteria"/>
</dbReference>
<evidence type="ECO:0000259" key="6">
    <source>
        <dbReference type="Pfam" id="PF25583"/>
    </source>
</evidence>
<dbReference type="InterPro" id="IPR018356">
    <property type="entry name" value="Tscrpt_reg_HTH_DeoR_CS"/>
</dbReference>
<evidence type="ECO:0000256" key="1">
    <source>
        <dbReference type="ARBA" id="ARBA00023015"/>
    </source>
</evidence>
<dbReference type="InterPro" id="IPR026881">
    <property type="entry name" value="WYL_dom"/>
</dbReference>
<dbReference type="Pfam" id="PF08279">
    <property type="entry name" value="HTH_11"/>
    <property type="match status" value="1"/>
</dbReference>
<organism evidence="7 8">
    <name type="scientific">Thermaerobacter subterraneus DSM 13965</name>
    <dbReference type="NCBI Taxonomy" id="867903"/>
    <lineage>
        <taxon>Bacteria</taxon>
        <taxon>Bacillati</taxon>
        <taxon>Bacillota</taxon>
        <taxon>Clostridia</taxon>
        <taxon>Eubacteriales</taxon>
        <taxon>Clostridiales Family XVII. Incertae Sedis</taxon>
        <taxon>Thermaerobacter</taxon>
    </lineage>
</organism>
<dbReference type="HOGENOM" id="CLU_041141_4_1_9"/>
<dbReference type="InterPro" id="IPR051534">
    <property type="entry name" value="CBASS_pafABC_assoc_protein"/>
</dbReference>
<dbReference type="InterPro" id="IPR036390">
    <property type="entry name" value="WH_DNA-bd_sf"/>
</dbReference>
<name>K6QF30_9FIRM</name>
<dbReference type="GO" id="GO:0003677">
    <property type="term" value="F:DNA binding"/>
    <property type="evidence" value="ECO:0007669"/>
    <property type="project" value="UniProtKB-KW"/>
</dbReference>
<dbReference type="EMBL" id="AENY02000002">
    <property type="protein sequence ID" value="EKP95531.1"/>
    <property type="molecule type" value="Genomic_DNA"/>
</dbReference>
<dbReference type="Gene3D" id="1.10.10.10">
    <property type="entry name" value="Winged helix-like DNA-binding domain superfamily/Winged helix DNA-binding domain"/>
    <property type="match status" value="1"/>
</dbReference>
<feature type="domain" description="WYL" evidence="5">
    <location>
        <begin position="153"/>
        <end position="220"/>
    </location>
</feature>
<accession>K6QF30</accession>
<reference evidence="7" key="2">
    <citation type="submission" date="2012-10" db="EMBL/GenBank/DDBJ databases">
        <title>Improved high-quality draft of Thermaerobacter subterraneus C21, DSM 13965.</title>
        <authorList>
            <consortium name="DOE Joint Genome Institute"/>
            <person name="Eisen J."/>
            <person name="Huntemann M."/>
            <person name="Wei C.-L."/>
            <person name="Han J."/>
            <person name="Detter J.C."/>
            <person name="Han C."/>
            <person name="Tapia R."/>
            <person name="Chen A."/>
            <person name="Kyrpides N."/>
            <person name="Mavromatis K."/>
            <person name="Markowitz V."/>
            <person name="Szeto E."/>
            <person name="Ivanova N."/>
            <person name="Mikhailova N."/>
            <person name="Ovchinnikova G."/>
            <person name="Pagani I."/>
            <person name="Pati A."/>
            <person name="Goodwin L."/>
            <person name="Nordberg H.P."/>
            <person name="Cantor M.N."/>
            <person name="Hua S.X."/>
            <person name="Woyke T."/>
            <person name="Eisen J."/>
            <person name="Klenk H.-P."/>
        </authorList>
    </citation>
    <scope>NUCLEOTIDE SEQUENCE [LARGE SCALE GENOMIC DNA]</scope>
    <source>
        <strain evidence="7">DSM 13965</strain>
    </source>
</reference>
<reference evidence="7" key="1">
    <citation type="submission" date="2010-10" db="EMBL/GenBank/DDBJ databases">
        <authorList>
            <consortium name="US DOE Joint Genome Institute (JGI-PGF)"/>
            <person name="Lucas S."/>
            <person name="Copeland A."/>
            <person name="Lapidus A."/>
            <person name="Bruce D."/>
            <person name="Goodwin L."/>
            <person name="Pitluck S."/>
            <person name="Kyrpides N."/>
            <person name="Mavromatis K."/>
            <person name="Detter J.C."/>
            <person name="Han C."/>
            <person name="Land M."/>
            <person name="Hauser L."/>
            <person name="Markowitz V."/>
            <person name="Cheng J.-F."/>
            <person name="Hugenholtz P."/>
            <person name="Woyke T."/>
            <person name="Wu D."/>
            <person name="Pukall R."/>
            <person name="Wahrenburg C."/>
            <person name="Brambilla E."/>
            <person name="Klenk H.-P."/>
            <person name="Eisen J.A."/>
        </authorList>
    </citation>
    <scope>NUCLEOTIDE SEQUENCE [LARGE SCALE GENOMIC DNA]</scope>
    <source>
        <strain evidence="7">DSM 13965</strain>
    </source>
</reference>
<dbReference type="PROSITE" id="PS52050">
    <property type="entry name" value="WYL"/>
    <property type="match status" value="1"/>
</dbReference>
<dbReference type="PANTHER" id="PTHR34580:SF9">
    <property type="entry name" value="SLL5097 PROTEIN"/>
    <property type="match status" value="1"/>
</dbReference>
<evidence type="ECO:0000256" key="3">
    <source>
        <dbReference type="ARBA" id="ARBA00023163"/>
    </source>
</evidence>
<keyword evidence="8" id="KW-1185">Reference proteome</keyword>
<evidence type="ECO:0000313" key="7">
    <source>
        <dbReference type="EMBL" id="EKP95531.1"/>
    </source>
</evidence>
<dbReference type="STRING" id="867903.ThesuDRAFT_01283"/>
<sequence length="332" mass="38254">MPMNRAQLHRLVRIVDELRAKRYPNARTLAEKLEVTSRTIHRDLDVLRDDWHAPLEFDRRRNGYYLADPGWQPPVGAGLARLGAGEALALVLSLQALEAVRAHGLEDAFRALLQRLPELLPDQVTVDLASLAHRVSFFFEPARGDPEAVGERLGALRAAIEACRVVRLRYYTASRDQETTRLVEPYHLRYYDGAWYVAGFCRWRQDVRTFAVDRIREIQVLAETFPPPTPDRFSPDVYFGEAWRLQRGAERQKVVVRFHPPQARYVRGRTWHPSQESREEQDGSLVLSFRVLGTEEIMRWLLQFGAGVEVLEPASLREAMVAEVEAMARLYR</sequence>
<dbReference type="InterPro" id="IPR057727">
    <property type="entry name" value="WCX_dom"/>
</dbReference>
<dbReference type="GO" id="GO:0003700">
    <property type="term" value="F:DNA-binding transcription factor activity"/>
    <property type="evidence" value="ECO:0007669"/>
    <property type="project" value="InterPro"/>
</dbReference>
<dbReference type="RefSeq" id="WP_006903552.1">
    <property type="nucleotide sequence ID" value="NZ_JH976535.1"/>
</dbReference>
<comment type="caution">
    <text evidence="7">The sequence shown here is derived from an EMBL/GenBank/DDBJ whole genome shotgun (WGS) entry which is preliminary data.</text>
</comment>
<dbReference type="Pfam" id="PF13280">
    <property type="entry name" value="WYL"/>
    <property type="match status" value="1"/>
</dbReference>
<feature type="domain" description="WCX" evidence="6">
    <location>
        <begin position="251"/>
        <end position="328"/>
    </location>
</feature>
<dbReference type="AlphaFoldDB" id="K6QF30"/>
<dbReference type="SUPFAM" id="SSF46785">
    <property type="entry name" value="Winged helix' DNA-binding domain"/>
    <property type="match status" value="1"/>
</dbReference>
<evidence type="ECO:0000259" key="4">
    <source>
        <dbReference type="Pfam" id="PF08279"/>
    </source>
</evidence>
<dbReference type="PROSITE" id="PS00894">
    <property type="entry name" value="HTH_DEOR_1"/>
    <property type="match status" value="1"/>
</dbReference>
<evidence type="ECO:0000259" key="5">
    <source>
        <dbReference type="Pfam" id="PF13280"/>
    </source>
</evidence>
<evidence type="ECO:0000256" key="2">
    <source>
        <dbReference type="ARBA" id="ARBA00023125"/>
    </source>
</evidence>
<evidence type="ECO:0000313" key="8">
    <source>
        <dbReference type="Proteomes" id="UP000005710"/>
    </source>
</evidence>
<dbReference type="OrthoDB" id="9767131at2"/>
<dbReference type="PANTHER" id="PTHR34580">
    <property type="match status" value="1"/>
</dbReference>
<keyword evidence="1" id="KW-0805">Transcription regulation</keyword>
<dbReference type="InterPro" id="IPR036388">
    <property type="entry name" value="WH-like_DNA-bd_sf"/>
</dbReference>
<keyword evidence="3" id="KW-0804">Transcription</keyword>
<keyword evidence="2" id="KW-0238">DNA-binding</keyword>
<dbReference type="InterPro" id="IPR013196">
    <property type="entry name" value="HTH_11"/>
</dbReference>
<dbReference type="Proteomes" id="UP000005710">
    <property type="component" value="Unassembled WGS sequence"/>
</dbReference>